<proteinExistence type="predicted"/>
<organism evidence="3 4">
    <name type="scientific">Meganyctiphanes norvegica</name>
    <name type="common">Northern krill</name>
    <name type="synonym">Thysanopoda norvegica</name>
    <dbReference type="NCBI Taxonomy" id="48144"/>
    <lineage>
        <taxon>Eukaryota</taxon>
        <taxon>Metazoa</taxon>
        <taxon>Ecdysozoa</taxon>
        <taxon>Arthropoda</taxon>
        <taxon>Crustacea</taxon>
        <taxon>Multicrustacea</taxon>
        <taxon>Malacostraca</taxon>
        <taxon>Eumalacostraca</taxon>
        <taxon>Eucarida</taxon>
        <taxon>Euphausiacea</taxon>
        <taxon>Euphausiidae</taxon>
        <taxon>Meganyctiphanes</taxon>
    </lineage>
</organism>
<accession>A0AAV2SJY4</accession>
<feature type="domain" description="ER-bound oxygenase mpaB/mpaB'/Rubber oxygenase catalytic" evidence="2">
    <location>
        <begin position="53"/>
        <end position="190"/>
    </location>
</feature>
<feature type="transmembrane region" description="Helical" evidence="1">
    <location>
        <begin position="50"/>
        <end position="68"/>
    </location>
</feature>
<keyword evidence="1" id="KW-0812">Transmembrane</keyword>
<name>A0AAV2SJY4_MEGNR</name>
<evidence type="ECO:0000259" key="2">
    <source>
        <dbReference type="Pfam" id="PF09995"/>
    </source>
</evidence>
<evidence type="ECO:0000313" key="4">
    <source>
        <dbReference type="Proteomes" id="UP001497623"/>
    </source>
</evidence>
<reference evidence="3 4" key="1">
    <citation type="submission" date="2024-05" db="EMBL/GenBank/DDBJ databases">
        <authorList>
            <person name="Wallberg A."/>
        </authorList>
    </citation>
    <scope>NUCLEOTIDE SEQUENCE [LARGE SCALE GENOMIC DNA]</scope>
</reference>
<evidence type="ECO:0000256" key="1">
    <source>
        <dbReference type="SAM" id="Phobius"/>
    </source>
</evidence>
<dbReference type="PANTHER" id="PTHR37159:SF1">
    <property type="entry name" value="GH11867P"/>
    <property type="match status" value="1"/>
</dbReference>
<feature type="non-terminal residue" evidence="3">
    <location>
        <position position="1"/>
    </location>
</feature>
<dbReference type="EMBL" id="CAXKWB010087429">
    <property type="protein sequence ID" value="CAL4212069.1"/>
    <property type="molecule type" value="Genomic_DNA"/>
</dbReference>
<sequence length="350" mass="40394">TVCEFCSESELKHQQYEAARQPADCENPLTKPKWVDEKKMARGQAYFKRYFLMMFTSKLVSLMCILAYESILKVLRFTGKSSTPQTAYRRYLGTLKHIISWYSGDIWDPQSKAHRSLVMVRKMHTSSHRSAVKANITMTSQLDMVVTQWAFMGLALTHGQHLGMRGTKEELEGFVHFWRCAGYLLGIEDRFNLCRGTLDDVKKECHNVLHEHILPAMTRPPEGFESMSAALLNGTHMVVPFIDEGAFRQYSHYVIGLPFEIKHLGNYQRLLFNLKFLVYEKVLHIPVLGDLVRIILNFLLSLAINISSNIPSVTFYFTKIEMAITNLYIDVTFYILKFYKGITSLLHLDN</sequence>
<keyword evidence="1" id="KW-1133">Transmembrane helix</keyword>
<protein>
    <recommendedName>
        <fullName evidence="2">ER-bound oxygenase mpaB/mpaB'/Rubber oxygenase catalytic domain-containing protein</fullName>
    </recommendedName>
</protein>
<dbReference type="AlphaFoldDB" id="A0AAV2SJY4"/>
<comment type="caution">
    <text evidence="3">The sequence shown here is derived from an EMBL/GenBank/DDBJ whole genome shotgun (WGS) entry which is preliminary data.</text>
</comment>
<dbReference type="Pfam" id="PF09995">
    <property type="entry name" value="MPAB_Lcp_cat"/>
    <property type="match status" value="1"/>
</dbReference>
<dbReference type="PANTHER" id="PTHR37159">
    <property type="entry name" value="GH11867P"/>
    <property type="match status" value="1"/>
</dbReference>
<keyword evidence="4" id="KW-1185">Reference proteome</keyword>
<evidence type="ECO:0000313" key="3">
    <source>
        <dbReference type="EMBL" id="CAL4212069.1"/>
    </source>
</evidence>
<dbReference type="Proteomes" id="UP001497623">
    <property type="component" value="Unassembled WGS sequence"/>
</dbReference>
<dbReference type="GO" id="GO:0016491">
    <property type="term" value="F:oxidoreductase activity"/>
    <property type="evidence" value="ECO:0007669"/>
    <property type="project" value="InterPro"/>
</dbReference>
<dbReference type="InterPro" id="IPR018713">
    <property type="entry name" value="MPAB/Lcp_cat_dom"/>
</dbReference>
<gene>
    <name evidence="3" type="ORF">MNOR_LOCUS38436</name>
</gene>
<keyword evidence="1" id="KW-0472">Membrane</keyword>